<proteinExistence type="predicted"/>
<gene>
    <name evidence="1" type="ORF">AWZ03_009320</name>
</gene>
<protein>
    <submittedName>
        <fullName evidence="1">Uncharacterized protein</fullName>
    </submittedName>
</protein>
<accession>A0A484B886</accession>
<keyword evidence="2" id="KW-1185">Reference proteome</keyword>
<organism evidence="1 2">
    <name type="scientific">Drosophila navojoa</name>
    <name type="common">Fruit fly</name>
    <dbReference type="NCBI Taxonomy" id="7232"/>
    <lineage>
        <taxon>Eukaryota</taxon>
        <taxon>Metazoa</taxon>
        <taxon>Ecdysozoa</taxon>
        <taxon>Arthropoda</taxon>
        <taxon>Hexapoda</taxon>
        <taxon>Insecta</taxon>
        <taxon>Pterygota</taxon>
        <taxon>Neoptera</taxon>
        <taxon>Endopterygota</taxon>
        <taxon>Diptera</taxon>
        <taxon>Brachycera</taxon>
        <taxon>Muscomorpha</taxon>
        <taxon>Ephydroidea</taxon>
        <taxon>Drosophilidae</taxon>
        <taxon>Drosophila</taxon>
    </lineage>
</organism>
<dbReference type="EMBL" id="LSRL02000111">
    <property type="protein sequence ID" value="TDG44260.1"/>
    <property type="molecule type" value="Genomic_DNA"/>
</dbReference>
<comment type="caution">
    <text evidence="1">The sequence shown here is derived from an EMBL/GenBank/DDBJ whole genome shotgun (WGS) entry which is preliminary data.</text>
</comment>
<evidence type="ECO:0000313" key="2">
    <source>
        <dbReference type="Proteomes" id="UP000295192"/>
    </source>
</evidence>
<sequence length="145" mass="16148">MITLENPVHYKCKQLEAARHQLANRHSSKMTTVQQVNIQCECYHRRGLLHVVRPWAWGRPCRRCQRAMERNLVVVPTSGPAAVALNGRRRGSPVVVTTTTSPQVVAAPQPLATVTPAQTALDWQNSQQAFPSVLPAKCNDFVMVN</sequence>
<dbReference type="OrthoDB" id="7855788at2759"/>
<dbReference type="OMA" id="VNVQCEC"/>
<evidence type="ECO:0000313" key="1">
    <source>
        <dbReference type="EMBL" id="TDG44260.1"/>
    </source>
</evidence>
<dbReference type="Proteomes" id="UP000295192">
    <property type="component" value="Unassembled WGS sequence"/>
</dbReference>
<name>A0A484B886_DRONA</name>
<reference evidence="1 2" key="1">
    <citation type="journal article" date="2019" name="J. Hered.">
        <title>An Improved Genome Assembly for Drosophila navojoa, the Basal Species in the mojavensis Cluster.</title>
        <authorList>
            <person name="Vanderlinde T."/>
            <person name="Dupim E.G."/>
            <person name="Nazario-Yepiz N.O."/>
            <person name="Carvalho A.B."/>
        </authorList>
    </citation>
    <scope>NUCLEOTIDE SEQUENCE [LARGE SCALE GENOMIC DNA]</scope>
    <source>
        <strain evidence="1">Navoj_Jal97</strain>
        <tissue evidence="1">Whole organism</tissue>
    </source>
</reference>
<dbReference type="AlphaFoldDB" id="A0A484B886"/>